<protein>
    <recommendedName>
        <fullName evidence="6 7">D,D-heptose 1,7-bisphosphate phosphatase</fullName>
        <ecNumber evidence="7">3.1.3.-</ecNumber>
    </recommendedName>
</protein>
<sequence>MLRSERRFAGQMPVRRPAAFLDRDGVINLDHGYVHSPDRFVWVEGAMAAIRWLNEQGYLVFVVTNQSGIARGYYDEAAVHALHGWMAAQLASAGAHIDAFYFCPHHPDAVHHALRLSCDCRKPKPGMLLRALAEWPVERPGSFLIGDRSTDIEAAAAAGIPGHLFDGSDLLKTVRQAARTAFSAPREPELSIR</sequence>
<dbReference type="InterPro" id="IPR006543">
    <property type="entry name" value="Histidinol-phos"/>
</dbReference>
<dbReference type="PIRSF" id="PIRSF004682">
    <property type="entry name" value="GmhB"/>
    <property type="match status" value="1"/>
</dbReference>
<dbReference type="PANTHER" id="PTHR42891:SF1">
    <property type="entry name" value="D-GLYCERO-BETA-D-MANNO-HEPTOSE-1,7-BISPHOSPHATE 7-PHOSPHATASE"/>
    <property type="match status" value="1"/>
</dbReference>
<evidence type="ECO:0000256" key="7">
    <source>
        <dbReference type="PIRNR" id="PIRNR004682"/>
    </source>
</evidence>
<dbReference type="RefSeq" id="WP_211099259.1">
    <property type="nucleotide sequence ID" value="NZ_BJYZ01000009.1"/>
</dbReference>
<feature type="active site" description="Nucleophile" evidence="8">
    <location>
        <position position="22"/>
    </location>
</feature>
<dbReference type="NCBIfam" id="NF006506">
    <property type="entry name" value="PRK08942.1"/>
    <property type="match status" value="1"/>
</dbReference>
<comment type="subcellular location">
    <subcellularLocation>
        <location evidence="1 7">Cytoplasm</location>
    </subcellularLocation>
</comment>
<keyword evidence="5 7" id="KW-0119">Carbohydrate metabolism</keyword>
<evidence type="ECO:0000256" key="9">
    <source>
        <dbReference type="PIRSR" id="PIRSR004682-3"/>
    </source>
</evidence>
<evidence type="ECO:0000256" key="2">
    <source>
        <dbReference type="ARBA" id="ARBA00022490"/>
    </source>
</evidence>
<dbReference type="CDD" id="cd07503">
    <property type="entry name" value="HAD_HisB-N"/>
    <property type="match status" value="1"/>
</dbReference>
<evidence type="ECO:0000256" key="1">
    <source>
        <dbReference type="ARBA" id="ARBA00004496"/>
    </source>
</evidence>
<dbReference type="PANTHER" id="PTHR42891">
    <property type="entry name" value="D-GLYCERO-BETA-D-MANNO-HEPTOSE-1,7-BISPHOSPHATE 7-PHOSPHATASE"/>
    <property type="match status" value="1"/>
</dbReference>
<dbReference type="InterPro" id="IPR006549">
    <property type="entry name" value="HAD-SF_hydro_IIIA"/>
</dbReference>
<comment type="caution">
    <text evidence="11">The sequence shown here is derived from an EMBL/GenBank/DDBJ whole genome shotgun (WGS) entry which is preliminary data.</text>
</comment>
<dbReference type="InterPro" id="IPR036412">
    <property type="entry name" value="HAD-like_sf"/>
</dbReference>
<evidence type="ECO:0000313" key="12">
    <source>
        <dbReference type="Proteomes" id="UP000321523"/>
    </source>
</evidence>
<organism evidence="11 12">
    <name type="scientific">Skermanella aerolata</name>
    <dbReference type="NCBI Taxonomy" id="393310"/>
    <lineage>
        <taxon>Bacteria</taxon>
        <taxon>Pseudomonadati</taxon>
        <taxon>Pseudomonadota</taxon>
        <taxon>Alphaproteobacteria</taxon>
        <taxon>Rhodospirillales</taxon>
        <taxon>Azospirillaceae</taxon>
        <taxon>Skermanella</taxon>
    </lineage>
</organism>
<feature type="binding site" evidence="10">
    <location>
        <position position="22"/>
    </location>
    <ligand>
        <name>Mg(2+)</name>
        <dbReference type="ChEBI" id="CHEBI:18420"/>
    </ligand>
</feature>
<evidence type="ECO:0000256" key="6">
    <source>
        <dbReference type="ARBA" id="ARBA00031828"/>
    </source>
</evidence>
<feature type="active site" description="Proton donor" evidence="8">
    <location>
        <position position="24"/>
    </location>
</feature>
<feature type="site" description="Stabilizes the phosphoryl group" evidence="9">
    <location>
        <position position="64"/>
    </location>
</feature>
<dbReference type="Pfam" id="PF13242">
    <property type="entry name" value="Hydrolase_like"/>
    <property type="match status" value="1"/>
</dbReference>
<dbReference type="GO" id="GO:0016791">
    <property type="term" value="F:phosphatase activity"/>
    <property type="evidence" value="ECO:0007669"/>
    <property type="project" value="InterPro"/>
</dbReference>
<dbReference type="GO" id="GO:0005975">
    <property type="term" value="P:carbohydrate metabolic process"/>
    <property type="evidence" value="ECO:0007669"/>
    <property type="project" value="InterPro"/>
</dbReference>
<dbReference type="EMBL" id="BJYZ01000009">
    <property type="protein sequence ID" value="GEO38061.1"/>
    <property type="molecule type" value="Genomic_DNA"/>
</dbReference>
<keyword evidence="10" id="KW-0862">Zinc</keyword>
<dbReference type="NCBIfam" id="TIGR01656">
    <property type="entry name" value="Histidinol-ppas"/>
    <property type="match status" value="1"/>
</dbReference>
<comment type="cofactor">
    <cofactor evidence="10">
        <name>Zn(2+)</name>
        <dbReference type="ChEBI" id="CHEBI:29105"/>
    </cofactor>
</comment>
<feature type="binding site" evidence="10">
    <location>
        <position position="24"/>
    </location>
    <ligand>
        <name>Mg(2+)</name>
        <dbReference type="ChEBI" id="CHEBI:18420"/>
    </ligand>
</feature>
<dbReference type="Gene3D" id="3.40.50.1000">
    <property type="entry name" value="HAD superfamily/HAD-like"/>
    <property type="match status" value="1"/>
</dbReference>
<accession>A0A512DNL0</accession>
<evidence type="ECO:0000256" key="8">
    <source>
        <dbReference type="PIRSR" id="PIRSR004682-1"/>
    </source>
</evidence>
<evidence type="ECO:0000256" key="3">
    <source>
        <dbReference type="ARBA" id="ARBA00022723"/>
    </source>
</evidence>
<dbReference type="GO" id="GO:0046872">
    <property type="term" value="F:metal ion binding"/>
    <property type="evidence" value="ECO:0007669"/>
    <property type="project" value="UniProtKB-KW"/>
</dbReference>
<feature type="site" description="Stabilizes the phosphoryl group" evidence="9">
    <location>
        <position position="122"/>
    </location>
</feature>
<evidence type="ECO:0000256" key="4">
    <source>
        <dbReference type="ARBA" id="ARBA00022801"/>
    </source>
</evidence>
<dbReference type="Proteomes" id="UP000321523">
    <property type="component" value="Unassembled WGS sequence"/>
</dbReference>
<feature type="binding site" evidence="10">
    <location>
        <position position="147"/>
    </location>
    <ligand>
        <name>Mg(2+)</name>
        <dbReference type="ChEBI" id="CHEBI:18420"/>
    </ligand>
</feature>
<keyword evidence="2 7" id="KW-0963">Cytoplasm</keyword>
<dbReference type="NCBIfam" id="TIGR00213">
    <property type="entry name" value="GmhB_yaeD"/>
    <property type="match status" value="1"/>
</dbReference>
<dbReference type="AlphaFoldDB" id="A0A512DNL0"/>
<dbReference type="SUPFAM" id="SSF56784">
    <property type="entry name" value="HAD-like"/>
    <property type="match status" value="1"/>
</dbReference>
<feature type="binding site" evidence="10">
    <location>
        <position position="118"/>
    </location>
    <ligand>
        <name>Zn(2+)</name>
        <dbReference type="ChEBI" id="CHEBI:29105"/>
    </ligand>
</feature>
<dbReference type="EC" id="3.1.3.-" evidence="7"/>
<feature type="binding site" evidence="10">
    <location>
        <position position="105"/>
    </location>
    <ligand>
        <name>Zn(2+)</name>
        <dbReference type="ChEBI" id="CHEBI:29105"/>
    </ligand>
</feature>
<comment type="similarity">
    <text evidence="7">Belongs to the gmhB family.</text>
</comment>
<proteinExistence type="inferred from homology"/>
<feature type="site" description="Contributes to substrate recognition" evidence="9">
    <location>
        <position position="121"/>
    </location>
</feature>
<evidence type="ECO:0000256" key="10">
    <source>
        <dbReference type="PIRSR" id="PIRSR004682-4"/>
    </source>
</evidence>
<dbReference type="InterPro" id="IPR004446">
    <property type="entry name" value="Heptose_bisP_phosphatase"/>
</dbReference>
<comment type="cofactor">
    <cofactor evidence="10">
        <name>Mg(2+)</name>
        <dbReference type="ChEBI" id="CHEBI:18420"/>
    </cofactor>
</comment>
<dbReference type="InterPro" id="IPR023214">
    <property type="entry name" value="HAD_sf"/>
</dbReference>
<gene>
    <name evidence="11" type="ORF">SAE02_22090</name>
</gene>
<dbReference type="GO" id="GO:0005737">
    <property type="term" value="C:cytoplasm"/>
    <property type="evidence" value="ECO:0007669"/>
    <property type="project" value="UniProtKB-SubCell"/>
</dbReference>
<keyword evidence="4 7" id="KW-0378">Hydrolase</keyword>
<feature type="binding site" evidence="10">
    <location>
        <position position="120"/>
    </location>
    <ligand>
        <name>Zn(2+)</name>
        <dbReference type="ChEBI" id="CHEBI:29105"/>
    </ligand>
</feature>
<keyword evidence="3 10" id="KW-0479">Metal-binding</keyword>
<evidence type="ECO:0000256" key="5">
    <source>
        <dbReference type="ARBA" id="ARBA00023277"/>
    </source>
</evidence>
<keyword evidence="12" id="KW-1185">Reference proteome</keyword>
<reference evidence="11 12" key="1">
    <citation type="submission" date="2019-07" db="EMBL/GenBank/DDBJ databases">
        <title>Whole genome shotgun sequence of Skermanella aerolata NBRC 106429.</title>
        <authorList>
            <person name="Hosoyama A."/>
            <person name="Uohara A."/>
            <person name="Ohji S."/>
            <person name="Ichikawa N."/>
        </authorList>
    </citation>
    <scope>NUCLEOTIDE SEQUENCE [LARGE SCALE GENOMIC DNA]</scope>
    <source>
        <strain evidence="11 12">NBRC 106429</strain>
    </source>
</reference>
<name>A0A512DNL0_9PROT</name>
<keyword evidence="10" id="KW-0460">Magnesium</keyword>
<feature type="binding site" evidence="10">
    <location>
        <position position="103"/>
    </location>
    <ligand>
        <name>Zn(2+)</name>
        <dbReference type="ChEBI" id="CHEBI:29105"/>
    </ligand>
</feature>
<dbReference type="NCBIfam" id="TIGR01662">
    <property type="entry name" value="HAD-SF-IIIA"/>
    <property type="match status" value="1"/>
</dbReference>
<evidence type="ECO:0000313" key="11">
    <source>
        <dbReference type="EMBL" id="GEO38061.1"/>
    </source>
</evidence>